<sequence length="193" mass="21673">MMKKQPCSACGALILPTTADRNGGMCMPCKNGIRENIEKAKAFYQRERKLDKNCPFRALWRQLIDKVHHQPGGFEALSAEEKIYYAVNVLEGEVYNGGFMQFFDNASKEYDAWCEQGLARIDAPHSLRLLRAARLARFGDGGADRLARGPAPDDETWARLNDLDHEFYQDPDGLEARLNAFAMNNGLTSATPE</sequence>
<evidence type="ECO:0000313" key="2">
    <source>
        <dbReference type="EMBL" id="KAA8998432.1"/>
    </source>
</evidence>
<organism evidence="2 3">
    <name type="scientific">Affinibrenneria salicis</name>
    <dbReference type="NCBI Taxonomy" id="2590031"/>
    <lineage>
        <taxon>Bacteria</taxon>
        <taxon>Pseudomonadati</taxon>
        <taxon>Pseudomonadota</taxon>
        <taxon>Gammaproteobacteria</taxon>
        <taxon>Enterobacterales</taxon>
        <taxon>Pectobacteriaceae</taxon>
        <taxon>Affinibrenneria</taxon>
    </lineage>
</organism>
<dbReference type="Gene3D" id="1.20.1420.60">
    <property type="match status" value="1"/>
</dbReference>
<proteinExistence type="predicted"/>
<dbReference type="OrthoDB" id="2216871at2"/>
<gene>
    <name evidence="2" type="ORF">FJU30_15620</name>
</gene>
<dbReference type="InterPro" id="IPR025402">
    <property type="entry name" value="DMP19_C"/>
</dbReference>
<dbReference type="AlphaFoldDB" id="A0A5J5FWW7"/>
<name>A0A5J5FWW7_9GAMM</name>
<dbReference type="Proteomes" id="UP000335415">
    <property type="component" value="Unassembled WGS sequence"/>
</dbReference>
<dbReference type="Pfam" id="PF14300">
    <property type="entry name" value="DMP19"/>
    <property type="match status" value="1"/>
</dbReference>
<feature type="domain" description="DNA mimic protein DMP19 C-terminal" evidence="1">
    <location>
        <begin position="75"/>
        <end position="185"/>
    </location>
</feature>
<evidence type="ECO:0000313" key="3">
    <source>
        <dbReference type="Proteomes" id="UP000335415"/>
    </source>
</evidence>
<accession>A0A5J5FWW7</accession>
<protein>
    <submittedName>
        <fullName evidence="2">DUF4375 domain-containing protein</fullName>
    </submittedName>
</protein>
<keyword evidence="3" id="KW-1185">Reference proteome</keyword>
<dbReference type="EMBL" id="VYKJ01000008">
    <property type="protein sequence ID" value="KAA8998432.1"/>
    <property type="molecule type" value="Genomic_DNA"/>
</dbReference>
<reference evidence="2 3" key="1">
    <citation type="submission" date="2019-09" db="EMBL/GenBank/DDBJ databases">
        <authorList>
            <person name="Li Y."/>
        </authorList>
    </citation>
    <scope>NUCLEOTIDE SEQUENCE [LARGE SCALE GENOMIC DNA]</scope>
    <source>
        <strain evidence="2 3">L3-3HA</strain>
    </source>
</reference>
<dbReference type="RefSeq" id="WP_150435910.1">
    <property type="nucleotide sequence ID" value="NZ_VYKJ01000008.1"/>
</dbReference>
<comment type="caution">
    <text evidence="2">The sequence shown here is derived from an EMBL/GenBank/DDBJ whole genome shotgun (WGS) entry which is preliminary data.</text>
</comment>
<evidence type="ECO:0000259" key="1">
    <source>
        <dbReference type="Pfam" id="PF14300"/>
    </source>
</evidence>